<dbReference type="RefSeq" id="WP_211360839.1">
    <property type="nucleotide sequence ID" value="NZ_VLLI01000012.1"/>
</dbReference>
<evidence type="ECO:0000259" key="1">
    <source>
        <dbReference type="SMART" id="SM00871"/>
    </source>
</evidence>
<dbReference type="InterPro" id="IPR029441">
    <property type="entry name" value="Cass2"/>
</dbReference>
<dbReference type="InterPro" id="IPR053182">
    <property type="entry name" value="YobU-like_regulator"/>
</dbReference>
<reference evidence="2 3" key="1">
    <citation type="submission" date="2019-07" db="EMBL/GenBank/DDBJ databases">
        <title>Genomic Encyclopedia of Archaeal and Bacterial Type Strains, Phase II (KMG-II): from individual species to whole genera.</title>
        <authorList>
            <person name="Goeker M."/>
        </authorList>
    </citation>
    <scope>NUCLEOTIDE SEQUENCE [LARGE SCALE GENOMIC DNA]</scope>
    <source>
        <strain evidence="2 3">ATCC BAA-1854</strain>
    </source>
</reference>
<dbReference type="Proteomes" id="UP000317010">
    <property type="component" value="Unassembled WGS sequence"/>
</dbReference>
<gene>
    <name evidence="2" type="ORF">JN11_03873</name>
</gene>
<evidence type="ECO:0000313" key="2">
    <source>
        <dbReference type="EMBL" id="TWI96761.1"/>
    </source>
</evidence>
<dbReference type="PANTHER" id="PTHR36444:SF2">
    <property type="entry name" value="TRANSCRIPTIONAL REGULATOR PROTEIN YOBU-RELATED"/>
    <property type="match status" value="1"/>
</dbReference>
<evidence type="ECO:0000313" key="3">
    <source>
        <dbReference type="Proteomes" id="UP000317010"/>
    </source>
</evidence>
<protein>
    <submittedName>
        <fullName evidence="2">Putative transcriptional regulator YdeE</fullName>
    </submittedName>
</protein>
<dbReference type="Pfam" id="PF14526">
    <property type="entry name" value="Cass2"/>
    <property type="match status" value="1"/>
</dbReference>
<keyword evidence="3" id="KW-1185">Reference proteome</keyword>
<dbReference type="SMART" id="SM00871">
    <property type="entry name" value="AraC_E_bind"/>
    <property type="match status" value="1"/>
</dbReference>
<name>A0A562TT43_9SPHI</name>
<dbReference type="InterPro" id="IPR010499">
    <property type="entry name" value="AraC_E-bd"/>
</dbReference>
<dbReference type="InterPro" id="IPR011256">
    <property type="entry name" value="Reg_factor_effector_dom_sf"/>
</dbReference>
<proteinExistence type="predicted"/>
<organism evidence="2 3">
    <name type="scientific">Mucilaginibacter frigoritolerans</name>
    <dbReference type="NCBI Taxonomy" id="652788"/>
    <lineage>
        <taxon>Bacteria</taxon>
        <taxon>Pseudomonadati</taxon>
        <taxon>Bacteroidota</taxon>
        <taxon>Sphingobacteriia</taxon>
        <taxon>Sphingobacteriales</taxon>
        <taxon>Sphingobacteriaceae</taxon>
        <taxon>Mucilaginibacter</taxon>
    </lineage>
</organism>
<feature type="domain" description="AraC effector-binding" evidence="1">
    <location>
        <begin position="3"/>
        <end position="155"/>
    </location>
</feature>
<dbReference type="PANTHER" id="PTHR36444">
    <property type="entry name" value="TRANSCRIPTIONAL REGULATOR PROTEIN YOBU-RELATED"/>
    <property type="match status" value="1"/>
</dbReference>
<dbReference type="SUPFAM" id="SSF55136">
    <property type="entry name" value="Probable bacterial effector-binding domain"/>
    <property type="match status" value="1"/>
</dbReference>
<dbReference type="Gene3D" id="3.20.80.10">
    <property type="entry name" value="Regulatory factor, effector binding domain"/>
    <property type="match status" value="1"/>
</dbReference>
<dbReference type="AlphaFoldDB" id="A0A562TT43"/>
<comment type="caution">
    <text evidence="2">The sequence shown here is derived from an EMBL/GenBank/DDBJ whole genome shotgun (WGS) entry which is preliminary data.</text>
</comment>
<sequence length="155" mass="17842">MITKIELTNLTGFYVTGIAVRTTNQNNQSQKDIGDLWARFMADDVMSQINSRISDDIYSVYTDYETDHTGFYTTILGCKVVATDHIPEGFASIFIPADNYHVYYLEGKFPNKIGEAWQHIWQNANNRKYTADFDLYTFDAESFEETEAKIYLAVN</sequence>
<accession>A0A562TT43</accession>
<dbReference type="EMBL" id="VLLI01000012">
    <property type="protein sequence ID" value="TWI96761.1"/>
    <property type="molecule type" value="Genomic_DNA"/>
</dbReference>